<feature type="region of interest" description="Disordered" evidence="1">
    <location>
        <begin position="1"/>
        <end position="44"/>
    </location>
</feature>
<dbReference type="AlphaFoldDB" id="A0A2L2U212"/>
<evidence type="ECO:0000313" key="3">
    <source>
        <dbReference type="Proteomes" id="UP000245910"/>
    </source>
</evidence>
<evidence type="ECO:0000256" key="1">
    <source>
        <dbReference type="SAM" id="MobiDB-lite"/>
    </source>
</evidence>
<name>A0A2L2U212_9HYPO</name>
<reference evidence="3" key="1">
    <citation type="submission" date="2014-10" db="EMBL/GenBank/DDBJ databases">
        <authorList>
            <person name="King R."/>
        </authorList>
    </citation>
    <scope>NUCLEOTIDE SEQUENCE [LARGE SCALE GENOMIC DNA]</scope>
    <source>
        <strain evidence="3">A3/5</strain>
    </source>
</reference>
<dbReference type="OrthoDB" id="5087187at2759"/>
<protein>
    <submittedName>
        <fullName evidence="2">Uncharacterized protein</fullName>
    </submittedName>
</protein>
<accession>A0A2L2U212</accession>
<organism evidence="2 3">
    <name type="scientific">Fusarium venenatum</name>
    <dbReference type="NCBI Taxonomy" id="56646"/>
    <lineage>
        <taxon>Eukaryota</taxon>
        <taxon>Fungi</taxon>
        <taxon>Dikarya</taxon>
        <taxon>Ascomycota</taxon>
        <taxon>Pezizomycotina</taxon>
        <taxon>Sordariomycetes</taxon>
        <taxon>Hypocreomycetidae</taxon>
        <taxon>Hypocreales</taxon>
        <taxon>Nectriaceae</taxon>
        <taxon>Fusarium</taxon>
    </lineage>
</organism>
<sequence>MGSFTSKPQKPDQVGGKRKRSVDDHTDCPPAKRTRPAHIPDDQHIMSPTQNAALQAEWIIRYLRVTKTDSQDKTGMAESRCNNPSADISEQLQKLGADAKLTGDKLHEIIKCFEKHVDVDNEGRIAGADHGFWFKIALGSVKADIFLMADQIDDIVEQNCSTVTELVTGGELTCH</sequence>
<keyword evidence="3" id="KW-1185">Reference proteome</keyword>
<evidence type="ECO:0000313" key="2">
    <source>
        <dbReference type="EMBL" id="CEI69480.1"/>
    </source>
</evidence>
<dbReference type="Proteomes" id="UP000245910">
    <property type="component" value="Chromosome III"/>
</dbReference>
<proteinExistence type="predicted"/>
<dbReference type="EMBL" id="LN649231">
    <property type="protein sequence ID" value="CEI69480.1"/>
    <property type="molecule type" value="Genomic_DNA"/>
</dbReference>